<dbReference type="PANTHER" id="PTHR43489">
    <property type="entry name" value="ISOMERASE"/>
    <property type="match status" value="1"/>
</dbReference>
<comment type="similarity">
    <text evidence="2">Belongs to the hyi family.</text>
</comment>
<evidence type="ECO:0000313" key="4">
    <source>
        <dbReference type="EMBL" id="WZU69098.1"/>
    </source>
</evidence>
<dbReference type="PANTHER" id="PTHR43489:SF6">
    <property type="entry name" value="HYDROXYPYRUVATE ISOMERASE-RELATED"/>
    <property type="match status" value="1"/>
</dbReference>
<evidence type="ECO:0000256" key="2">
    <source>
        <dbReference type="PIRNR" id="PIRNR006241"/>
    </source>
</evidence>
<reference evidence="5" key="1">
    <citation type="submission" date="2024-04" db="EMBL/GenBank/DDBJ databases">
        <title>Phylogenomic analyses of a clade within the roseobacter group suggest taxonomic reassignments of species of the genera Aestuariivita, Citreicella, Loktanella, Nautella, Pelagibaca, Ruegeria, Thalassobius, Thiobacimonas and Tropicibacter, and the proposal o.</title>
        <authorList>
            <person name="Jeon C.O."/>
        </authorList>
    </citation>
    <scope>NUCLEOTIDE SEQUENCE [LARGE SCALE GENOMIC DNA]</scope>
    <source>
        <strain evidence="5">SS1-5</strain>
    </source>
</reference>
<protein>
    <submittedName>
        <fullName evidence="4">Hydroxypyruvate isomerase family protein</fullName>
    </submittedName>
</protein>
<dbReference type="Gene3D" id="3.20.20.150">
    <property type="entry name" value="Divalent-metal-dependent TIM barrel enzymes"/>
    <property type="match status" value="1"/>
</dbReference>
<dbReference type="InterPro" id="IPR036237">
    <property type="entry name" value="Xyl_isomerase-like_sf"/>
</dbReference>
<dbReference type="KEGG" id="yrh:AABB31_09695"/>
<evidence type="ECO:0000259" key="3">
    <source>
        <dbReference type="Pfam" id="PF01261"/>
    </source>
</evidence>
<dbReference type="PIRSF" id="PIRSF006241">
    <property type="entry name" value="HyI"/>
    <property type="match status" value="1"/>
</dbReference>
<organism evidence="4 5">
    <name type="scientific">Yoonia rhodophyticola</name>
    <dbReference type="NCBI Taxonomy" id="3137370"/>
    <lineage>
        <taxon>Bacteria</taxon>
        <taxon>Pseudomonadati</taxon>
        <taxon>Pseudomonadota</taxon>
        <taxon>Alphaproteobacteria</taxon>
        <taxon>Rhodobacterales</taxon>
        <taxon>Paracoccaceae</taxon>
        <taxon>Yoonia</taxon>
    </lineage>
</organism>
<accession>A0AAN0MFY7</accession>
<name>A0AAN0MFY7_9RHOB</name>
<proteinExistence type="inferred from homology"/>
<evidence type="ECO:0000256" key="1">
    <source>
        <dbReference type="ARBA" id="ARBA00023235"/>
    </source>
</evidence>
<dbReference type="Pfam" id="PF01261">
    <property type="entry name" value="AP_endonuc_2"/>
    <property type="match status" value="1"/>
</dbReference>
<feature type="domain" description="Xylose isomerase-like TIM barrel" evidence="3">
    <location>
        <begin position="28"/>
        <end position="250"/>
    </location>
</feature>
<dbReference type="EMBL" id="CP151767">
    <property type="protein sequence ID" value="WZU69098.1"/>
    <property type="molecule type" value="Genomic_DNA"/>
</dbReference>
<gene>
    <name evidence="4" type="ORF">AABB31_09695</name>
</gene>
<dbReference type="Proteomes" id="UP001470809">
    <property type="component" value="Chromosome"/>
</dbReference>
<keyword evidence="1 2" id="KW-0413">Isomerase</keyword>
<dbReference type="GO" id="GO:0046487">
    <property type="term" value="P:glyoxylate metabolic process"/>
    <property type="evidence" value="ECO:0007669"/>
    <property type="project" value="TreeGrafter"/>
</dbReference>
<evidence type="ECO:0000313" key="5">
    <source>
        <dbReference type="Proteomes" id="UP001470809"/>
    </source>
</evidence>
<dbReference type="GO" id="GO:0008903">
    <property type="term" value="F:hydroxypyruvate isomerase activity"/>
    <property type="evidence" value="ECO:0007669"/>
    <property type="project" value="TreeGrafter"/>
</dbReference>
<keyword evidence="5" id="KW-1185">Reference proteome</keyword>
<sequence length="252" mass="27698">MKNTRGLMPKFCANLTYLFQEIPFMERFTAAKEAGFDAVEVLEPYDVNAQDVVNEMARYELQMALISSPPPNYTGGERGWAAVPDLQQRFQRDFKRALRYAKTLGASHVQVAPGVATGDAAHAVFVENLRWAAAEAPKQILTIKPVAGDDFLSGFDLAREVLAAVGADNVRLQFSVYEAARLQGDPITVWKDVADLVAHVQVAQLPDETEPDKGEIDYPAFFAMLDADGYDGWVSGAYHPKITTQAGLAWVS</sequence>
<dbReference type="SUPFAM" id="SSF51658">
    <property type="entry name" value="Xylose isomerase-like"/>
    <property type="match status" value="1"/>
</dbReference>
<dbReference type="AlphaFoldDB" id="A0AAN0MFY7"/>
<dbReference type="InterPro" id="IPR013022">
    <property type="entry name" value="Xyl_isomerase-like_TIM-brl"/>
</dbReference>
<dbReference type="InterPro" id="IPR050417">
    <property type="entry name" value="Sugar_Epim/Isomerase"/>
</dbReference>
<dbReference type="InterPro" id="IPR026040">
    <property type="entry name" value="HyI-like"/>
</dbReference>
<dbReference type="RefSeq" id="WP_342078390.1">
    <property type="nucleotide sequence ID" value="NZ_CP151767.2"/>
</dbReference>
<reference evidence="4 5" key="2">
    <citation type="submission" date="2024-08" db="EMBL/GenBank/DDBJ databases">
        <title>Phylogenomic analyses of a clade within the roseobacter group suggest taxonomic reassignments of species of the genera Aestuariivita, Citreicella, Loktanella, Nautella, Pelagibaca, Ruegeria, Thalassobius, Thiobacimonas and Tropicibacter, and the proposal o.</title>
        <authorList>
            <person name="Jeon C.O."/>
        </authorList>
    </citation>
    <scope>NUCLEOTIDE SEQUENCE [LARGE SCALE GENOMIC DNA]</scope>
    <source>
        <strain evidence="4 5">SS1-5</strain>
    </source>
</reference>